<sequence length="285" mass="33020">MEMIELSKIVSDEKKVIQYLQQKAILKKFDSCPYCGSIHIGSVRRNKLKCYSCRKEWSIRKDSILENLKIPPNKFLLAIKLFELEISALQASKQLKVSYKTMLKLYDFIRRAIYCEVEGKGECLEGEVEMDESYFGGKRKGKRGRGAEGKIPVFGILERDGRVKVEVVKDVTSESLLKLAINKVKRGSIIYTDRYRSYDGLVSIGFRHERIDHSKRFANGKVYINGIEGFWSYAKERLMRYHGVSREKFVLYLKELEYRYNIRGSEIFSKLIGVLAKHGKVAKIT</sequence>
<organism evidence="2">
    <name type="scientific">Hydrogenobacter sp</name>
    <dbReference type="NCBI Taxonomy" id="2152829"/>
    <lineage>
        <taxon>Bacteria</taxon>
        <taxon>Pseudomonadati</taxon>
        <taxon>Aquificota</taxon>
        <taxon>Aquificia</taxon>
        <taxon>Aquificales</taxon>
        <taxon>Aquificaceae</taxon>
        <taxon>Hydrogenobacter</taxon>
    </lineage>
</organism>
<protein>
    <submittedName>
        <fullName evidence="2">IS1595 family transposase</fullName>
    </submittedName>
</protein>
<dbReference type="InterPro" id="IPR024445">
    <property type="entry name" value="Tnp_ISXO2-like"/>
</dbReference>
<comment type="caution">
    <text evidence="2">The sequence shown here is derived from an EMBL/GenBank/DDBJ whole genome shotgun (WGS) entry which is preliminary data.</text>
</comment>
<dbReference type="Pfam" id="PF12762">
    <property type="entry name" value="DDE_Tnp_IS1595"/>
    <property type="match status" value="1"/>
</dbReference>
<evidence type="ECO:0000313" key="2">
    <source>
        <dbReference type="EMBL" id="HEW45722.1"/>
    </source>
</evidence>
<dbReference type="PANTHER" id="PTHR47163">
    <property type="entry name" value="DDE_TNP_IS1595 DOMAIN-CONTAINING PROTEIN"/>
    <property type="match status" value="1"/>
</dbReference>
<dbReference type="AlphaFoldDB" id="A0A7C2V4V2"/>
<evidence type="ECO:0000259" key="1">
    <source>
        <dbReference type="SMART" id="SM01126"/>
    </source>
</evidence>
<proteinExistence type="predicted"/>
<feature type="domain" description="ISXO2-like transposase" evidence="1">
    <location>
        <begin position="123"/>
        <end position="261"/>
    </location>
</feature>
<name>A0A7C2V4V2_9AQUI</name>
<dbReference type="InterPro" id="IPR053164">
    <property type="entry name" value="IS1016-like_transposase"/>
</dbReference>
<dbReference type="NCBIfam" id="NF033547">
    <property type="entry name" value="transpos_IS1595"/>
    <property type="match status" value="1"/>
</dbReference>
<dbReference type="PANTHER" id="PTHR47163:SF2">
    <property type="entry name" value="SI:DKEY-17M8.2"/>
    <property type="match status" value="1"/>
</dbReference>
<dbReference type="EMBL" id="DSFP01000032">
    <property type="protein sequence ID" value="HEW45722.1"/>
    <property type="molecule type" value="Genomic_DNA"/>
</dbReference>
<reference evidence="2" key="1">
    <citation type="journal article" date="2020" name="mSystems">
        <title>Genome- and Community-Level Interaction Insights into Carbon Utilization and Element Cycling Functions of Hydrothermarchaeota in Hydrothermal Sediment.</title>
        <authorList>
            <person name="Zhou Z."/>
            <person name="Liu Y."/>
            <person name="Xu W."/>
            <person name="Pan J."/>
            <person name="Luo Z.H."/>
            <person name="Li M."/>
        </authorList>
    </citation>
    <scope>NUCLEOTIDE SEQUENCE [LARGE SCALE GENOMIC DNA]</scope>
    <source>
        <strain evidence="2">SpSt-132</strain>
    </source>
</reference>
<accession>A0A7C2V4V2</accession>
<dbReference type="SMART" id="SM01126">
    <property type="entry name" value="DDE_Tnp_IS1595"/>
    <property type="match status" value="1"/>
</dbReference>
<gene>
    <name evidence="2" type="ORF">ENO47_03505</name>
</gene>